<gene>
    <name evidence="1" type="ORF">LEP1GSC193_2947</name>
</gene>
<dbReference type="EMBL" id="AOHD02000018">
    <property type="protein sequence ID" value="EQA81660.1"/>
    <property type="molecule type" value="Genomic_DNA"/>
</dbReference>
<accession>T0FVL8</accession>
<sequence length="88" mass="10103">MSSTVRDNILSNVPATKVWVKDRMIYLELSDGRVIGFPADRFKLLKAATDFDLREVKLELDGYALRWDNLDEDLTVQGIIEGRFQLSL</sequence>
<protein>
    <submittedName>
        <fullName evidence="1">PF10387 family protein</fullName>
    </submittedName>
</protein>
<name>T0FVL8_9LEPT</name>
<dbReference type="AlphaFoldDB" id="T0FVL8"/>
<organism evidence="1 2">
    <name type="scientific">Leptospira alstonii serovar Pingchang str. 80-412</name>
    <dbReference type="NCBI Taxonomy" id="1218564"/>
    <lineage>
        <taxon>Bacteria</taxon>
        <taxon>Pseudomonadati</taxon>
        <taxon>Spirochaetota</taxon>
        <taxon>Spirochaetia</taxon>
        <taxon>Leptospirales</taxon>
        <taxon>Leptospiraceae</taxon>
        <taxon>Leptospira</taxon>
    </lineage>
</organism>
<evidence type="ECO:0000313" key="2">
    <source>
        <dbReference type="Proteomes" id="UP000015445"/>
    </source>
</evidence>
<dbReference type="Proteomes" id="UP000015445">
    <property type="component" value="Unassembled WGS sequence"/>
</dbReference>
<dbReference type="InterPro" id="IPR018841">
    <property type="entry name" value="DUF2442"/>
</dbReference>
<comment type="caution">
    <text evidence="1">The sequence shown here is derived from an EMBL/GenBank/DDBJ whole genome shotgun (WGS) entry which is preliminary data.</text>
</comment>
<dbReference type="Pfam" id="PF10387">
    <property type="entry name" value="DUF2442"/>
    <property type="match status" value="1"/>
</dbReference>
<dbReference type="Gene3D" id="3.30.2020.40">
    <property type="entry name" value="Uncharacterised protein PF10387, DUF2442"/>
    <property type="match status" value="1"/>
</dbReference>
<keyword evidence="2" id="KW-1185">Reference proteome</keyword>
<reference evidence="1" key="1">
    <citation type="submission" date="2013-05" db="EMBL/GenBank/DDBJ databases">
        <authorList>
            <person name="Harkins D.M."/>
            <person name="Durkin A.S."/>
            <person name="Brinkac L.M."/>
            <person name="Haft D.H."/>
            <person name="Selengut J.D."/>
            <person name="Sanka R."/>
            <person name="DePew J."/>
            <person name="Purushe J."/>
            <person name="Galloway R.L."/>
            <person name="Vinetz J.M."/>
            <person name="Sutton G.G."/>
            <person name="Nierman W.C."/>
            <person name="Fouts D.E."/>
        </authorList>
    </citation>
    <scope>NUCLEOTIDE SEQUENCE [LARGE SCALE GENOMIC DNA]</scope>
    <source>
        <strain evidence="1">80-412</strain>
    </source>
</reference>
<evidence type="ECO:0000313" key="1">
    <source>
        <dbReference type="EMBL" id="EQA81660.1"/>
    </source>
</evidence>
<proteinExistence type="predicted"/>
<dbReference type="RefSeq" id="WP_021064412.1">
    <property type="nucleotide sequence ID" value="NZ_AOHD02000018.1"/>
</dbReference>